<dbReference type="GO" id="GO:0004519">
    <property type="term" value="F:endonuclease activity"/>
    <property type="evidence" value="ECO:0007669"/>
    <property type="project" value="InterPro"/>
</dbReference>
<evidence type="ECO:0000259" key="2">
    <source>
        <dbReference type="SMART" id="SM00507"/>
    </source>
</evidence>
<dbReference type="EMBL" id="MT141265">
    <property type="protein sequence ID" value="QJA57280.1"/>
    <property type="molecule type" value="Genomic_DNA"/>
</dbReference>
<organism evidence="3">
    <name type="scientific">viral metagenome</name>
    <dbReference type="NCBI Taxonomy" id="1070528"/>
    <lineage>
        <taxon>unclassified sequences</taxon>
        <taxon>metagenomes</taxon>
        <taxon>organismal metagenomes</taxon>
    </lineage>
</organism>
<reference evidence="3" key="1">
    <citation type="submission" date="2020-03" db="EMBL/GenBank/DDBJ databases">
        <title>The deep terrestrial virosphere.</title>
        <authorList>
            <person name="Holmfeldt K."/>
            <person name="Nilsson E."/>
            <person name="Simone D."/>
            <person name="Lopez-Fernandez M."/>
            <person name="Wu X."/>
            <person name="de Brujin I."/>
            <person name="Lundin D."/>
            <person name="Andersson A."/>
            <person name="Bertilsson S."/>
            <person name="Dopson M."/>
        </authorList>
    </citation>
    <scope>NUCLEOTIDE SEQUENCE</scope>
    <source>
        <strain evidence="3">MM415B01667</strain>
    </source>
</reference>
<name>A0A6M3IIA4_9ZZZZ</name>
<protein>
    <recommendedName>
        <fullName evidence="4">HNH nuclease domain-containing protein</fullName>
    </recommendedName>
</protein>
<proteinExistence type="predicted"/>
<evidence type="ECO:0008006" key="4">
    <source>
        <dbReference type="Google" id="ProtNLM"/>
    </source>
</evidence>
<evidence type="ECO:0000259" key="1">
    <source>
        <dbReference type="SMART" id="SM00496"/>
    </source>
</evidence>
<feature type="domain" description="Nuclease associated modular" evidence="1">
    <location>
        <begin position="33"/>
        <end position="49"/>
    </location>
</feature>
<dbReference type="CDD" id="cd00085">
    <property type="entry name" value="HNHc"/>
    <property type="match status" value="1"/>
</dbReference>
<dbReference type="SMART" id="SM00496">
    <property type="entry name" value="IENR2"/>
    <property type="match status" value="2"/>
</dbReference>
<dbReference type="InterPro" id="IPR003611">
    <property type="entry name" value="NUMOD3"/>
</dbReference>
<dbReference type="GO" id="GO:0003677">
    <property type="term" value="F:DNA binding"/>
    <property type="evidence" value="ECO:0007669"/>
    <property type="project" value="InterPro"/>
</dbReference>
<dbReference type="Gene3D" id="1.10.30.50">
    <property type="match status" value="1"/>
</dbReference>
<dbReference type="GO" id="GO:0008270">
    <property type="term" value="F:zinc ion binding"/>
    <property type="evidence" value="ECO:0007669"/>
    <property type="project" value="InterPro"/>
</dbReference>
<dbReference type="InterPro" id="IPR003615">
    <property type="entry name" value="HNH_nuc"/>
</dbReference>
<dbReference type="SUPFAM" id="SSF64496">
    <property type="entry name" value="DNA-binding domain of intron-encoded endonucleases"/>
    <property type="match status" value="2"/>
</dbReference>
<dbReference type="AlphaFoldDB" id="A0A6M3IIA4"/>
<gene>
    <name evidence="3" type="ORF">MM415B01667_0006</name>
</gene>
<sequence>MDSDRLKNHKVNCPCCICKAIRGENKGVNNPFYNKKHSIITRKIMSINHSNVKGENNPFYGKRHRDKTKLENRLFHLGREVSLNTKNKQSIGVKKALIEGRGFKNHTEETKKLLSLRGGGTGIPYEHTEYGSEFDSALKERVRFRDNYKCQLCGCSQVENGKCLDVHHKDYNKKNNDINNLVALCISCHRKTNFNRKYWLNKFKEIIWNMIVLKIH</sequence>
<feature type="domain" description="HNH nuclease" evidence="2">
    <location>
        <begin position="137"/>
        <end position="190"/>
    </location>
</feature>
<evidence type="ECO:0000313" key="3">
    <source>
        <dbReference type="EMBL" id="QJA57280.1"/>
    </source>
</evidence>
<feature type="domain" description="Nuclease associated modular" evidence="1">
    <location>
        <begin position="101"/>
        <end position="118"/>
    </location>
</feature>
<dbReference type="InterPro" id="IPR002711">
    <property type="entry name" value="HNH"/>
</dbReference>
<dbReference type="Pfam" id="PF01844">
    <property type="entry name" value="HNH"/>
    <property type="match status" value="1"/>
</dbReference>
<accession>A0A6M3IIA4</accession>
<dbReference type="Pfam" id="PF07460">
    <property type="entry name" value="NUMOD3"/>
    <property type="match status" value="2"/>
</dbReference>
<dbReference type="SMART" id="SM00507">
    <property type="entry name" value="HNHc"/>
    <property type="match status" value="1"/>
</dbReference>